<evidence type="ECO:0000313" key="4">
    <source>
        <dbReference type="EMBL" id="CAF3407422.1"/>
    </source>
</evidence>
<evidence type="ECO:0000313" key="10">
    <source>
        <dbReference type="Proteomes" id="UP000663873"/>
    </source>
</evidence>
<feature type="transmembrane region" description="Helical" evidence="1">
    <location>
        <begin position="73"/>
        <end position="105"/>
    </location>
</feature>
<reference evidence="7" key="1">
    <citation type="submission" date="2021-02" db="EMBL/GenBank/DDBJ databases">
        <authorList>
            <person name="Nowell W R."/>
        </authorList>
    </citation>
    <scope>NUCLEOTIDE SEQUENCE</scope>
</reference>
<dbReference type="OrthoDB" id="10037060at2759"/>
<dbReference type="EMBL" id="CAJOBQ010004100">
    <property type="protein sequence ID" value="CAF4627100.1"/>
    <property type="molecule type" value="Genomic_DNA"/>
</dbReference>
<evidence type="ECO:0000313" key="9">
    <source>
        <dbReference type="EMBL" id="CAF4850907.1"/>
    </source>
</evidence>
<dbReference type="EMBL" id="CAJNYD010002259">
    <property type="protein sequence ID" value="CAF3407422.1"/>
    <property type="molecule type" value="Genomic_DNA"/>
</dbReference>
<dbReference type="Proteomes" id="UP000663872">
    <property type="component" value="Unassembled WGS sequence"/>
</dbReference>
<dbReference type="EMBL" id="CAJNYT010004051">
    <property type="protein sequence ID" value="CAF3628304.1"/>
    <property type="molecule type" value="Genomic_DNA"/>
</dbReference>
<proteinExistence type="predicted"/>
<name>A0A820SNS3_9BILA</name>
<dbReference type="EMBL" id="CAJOBP010005130">
    <property type="protein sequence ID" value="CAF4461187.1"/>
    <property type="molecule type" value="Genomic_DNA"/>
</dbReference>
<evidence type="ECO:0000313" key="7">
    <source>
        <dbReference type="EMBL" id="CAF4461187.1"/>
    </source>
</evidence>
<dbReference type="Proteomes" id="UP000663833">
    <property type="component" value="Unassembled WGS sequence"/>
</dbReference>
<keyword evidence="10" id="KW-1185">Reference proteome</keyword>
<dbReference type="EMBL" id="CAJNXB010000669">
    <property type="protein sequence ID" value="CAF3082451.1"/>
    <property type="molecule type" value="Genomic_DNA"/>
</dbReference>
<dbReference type="Proteomes" id="UP000663873">
    <property type="component" value="Unassembled WGS sequence"/>
</dbReference>
<evidence type="ECO:0000256" key="1">
    <source>
        <dbReference type="SAM" id="Phobius"/>
    </source>
</evidence>
<evidence type="ECO:0000313" key="2">
    <source>
        <dbReference type="EMBL" id="CAF3082451.1"/>
    </source>
</evidence>
<dbReference type="AlphaFoldDB" id="A0A820SNS3"/>
<keyword evidence="1" id="KW-0812">Transmembrane</keyword>
<evidence type="ECO:0000313" key="6">
    <source>
        <dbReference type="EMBL" id="CAF4457769.1"/>
    </source>
</evidence>
<gene>
    <name evidence="3" type="ORF">FME351_LOCUS2183</name>
    <name evidence="5" type="ORF">GRG538_LOCUS24032</name>
    <name evidence="6" type="ORF">HFQ381_LOCUS24390</name>
    <name evidence="4" type="ORF">LUA448_LOCUS18176</name>
    <name evidence="9" type="ORF">QYT958_LOCUS27165</name>
    <name evidence="2" type="ORF">TIS948_LOCUS5772</name>
    <name evidence="8" type="ORF">TSG867_LOCUS29376</name>
    <name evidence="7" type="ORF">UJA718_LOCUS23516</name>
</gene>
<sequence length="157" mass="18297">MDNPTVKRSTISLILPSSTMDSPIEQRKTFDPSSLFNGTKQSSLLQLNEQTNKHVFINEEQNLLPQDLNDTCIYWILYIIIRLICLTLLTCIIGIFIFVVIFYAIDIHWLEQPVINITPWWWWSNNNNSVANNNTNLTTFDSDMISTTQTINYDNEY</sequence>
<evidence type="ECO:0000313" key="8">
    <source>
        <dbReference type="EMBL" id="CAF4627100.1"/>
    </source>
</evidence>
<dbReference type="EMBL" id="CAJOBO010002564">
    <property type="protein sequence ID" value="CAF4457769.1"/>
    <property type="molecule type" value="Genomic_DNA"/>
</dbReference>
<dbReference type="Proteomes" id="UP000663862">
    <property type="component" value="Unassembled WGS sequence"/>
</dbReference>
<comment type="caution">
    <text evidence="7">The sequence shown here is derived from an EMBL/GenBank/DDBJ whole genome shotgun (WGS) entry which is preliminary data.</text>
</comment>
<dbReference type="Proteomes" id="UP000663851">
    <property type="component" value="Unassembled WGS sequence"/>
</dbReference>
<dbReference type="EMBL" id="CAJNYU010000079">
    <property type="protein sequence ID" value="CAF3328261.1"/>
    <property type="molecule type" value="Genomic_DNA"/>
</dbReference>
<organism evidence="7 10">
    <name type="scientific">Rotaria socialis</name>
    <dbReference type="NCBI Taxonomy" id="392032"/>
    <lineage>
        <taxon>Eukaryota</taxon>
        <taxon>Metazoa</taxon>
        <taxon>Spiralia</taxon>
        <taxon>Gnathifera</taxon>
        <taxon>Rotifera</taxon>
        <taxon>Eurotatoria</taxon>
        <taxon>Bdelloidea</taxon>
        <taxon>Philodinida</taxon>
        <taxon>Philodinidae</taxon>
        <taxon>Rotaria</taxon>
    </lineage>
</organism>
<dbReference type="Proteomes" id="UP000663869">
    <property type="component" value="Unassembled WGS sequence"/>
</dbReference>
<keyword evidence="1" id="KW-0472">Membrane</keyword>
<keyword evidence="1" id="KW-1133">Transmembrane helix</keyword>
<evidence type="ECO:0000313" key="3">
    <source>
        <dbReference type="EMBL" id="CAF3328261.1"/>
    </source>
</evidence>
<dbReference type="Proteomes" id="UP000663848">
    <property type="component" value="Unassembled WGS sequence"/>
</dbReference>
<dbReference type="Proteomes" id="UP000663825">
    <property type="component" value="Unassembled WGS sequence"/>
</dbReference>
<accession>A0A820SNS3</accession>
<dbReference type="EMBL" id="CAJOBR010006774">
    <property type="protein sequence ID" value="CAF4850907.1"/>
    <property type="molecule type" value="Genomic_DNA"/>
</dbReference>
<protein>
    <submittedName>
        <fullName evidence="7">Uncharacterized protein</fullName>
    </submittedName>
</protein>
<evidence type="ECO:0000313" key="5">
    <source>
        <dbReference type="EMBL" id="CAF3628304.1"/>
    </source>
</evidence>